<feature type="domain" description="HTH lysR-type" evidence="6">
    <location>
        <begin position="1"/>
        <end position="59"/>
    </location>
</feature>
<evidence type="ECO:0000259" key="6">
    <source>
        <dbReference type="PROSITE" id="PS50931"/>
    </source>
</evidence>
<dbReference type="Gene3D" id="3.40.190.10">
    <property type="entry name" value="Periplasmic binding protein-like II"/>
    <property type="match status" value="2"/>
</dbReference>
<dbReference type="Pfam" id="PF03466">
    <property type="entry name" value="LysR_substrate"/>
    <property type="match status" value="1"/>
</dbReference>
<dbReference type="AlphaFoldDB" id="A0A3S3EAX9"/>
<dbReference type="PRINTS" id="PR00039">
    <property type="entry name" value="HTHLYSR"/>
</dbReference>
<evidence type="ECO:0000256" key="4">
    <source>
        <dbReference type="ARBA" id="ARBA00023159"/>
    </source>
</evidence>
<dbReference type="InterPro" id="IPR000847">
    <property type="entry name" value="LysR_HTH_N"/>
</dbReference>
<dbReference type="SUPFAM" id="SSF53850">
    <property type="entry name" value="Periplasmic binding protein-like II"/>
    <property type="match status" value="1"/>
</dbReference>
<keyword evidence="2" id="KW-0805">Transcription regulation</keyword>
<comment type="similarity">
    <text evidence="1">Belongs to the LysR transcriptional regulatory family.</text>
</comment>
<protein>
    <submittedName>
        <fullName evidence="7">LysR family transcriptional regulator</fullName>
    </submittedName>
</protein>
<dbReference type="GO" id="GO:0032993">
    <property type="term" value="C:protein-DNA complex"/>
    <property type="evidence" value="ECO:0007669"/>
    <property type="project" value="TreeGrafter"/>
</dbReference>
<dbReference type="Proteomes" id="UP000286208">
    <property type="component" value="Unassembled WGS sequence"/>
</dbReference>
<dbReference type="GO" id="GO:0003700">
    <property type="term" value="F:DNA-binding transcription factor activity"/>
    <property type="evidence" value="ECO:0007669"/>
    <property type="project" value="InterPro"/>
</dbReference>
<dbReference type="PANTHER" id="PTHR30346">
    <property type="entry name" value="TRANSCRIPTIONAL DUAL REGULATOR HCAR-RELATED"/>
    <property type="match status" value="1"/>
</dbReference>
<dbReference type="PROSITE" id="PS50931">
    <property type="entry name" value="HTH_LYSR"/>
    <property type="match status" value="1"/>
</dbReference>
<evidence type="ECO:0000256" key="5">
    <source>
        <dbReference type="ARBA" id="ARBA00023163"/>
    </source>
</evidence>
<dbReference type="InterPro" id="IPR036390">
    <property type="entry name" value="WH_DNA-bd_sf"/>
</dbReference>
<dbReference type="Gene3D" id="1.10.10.10">
    <property type="entry name" value="Winged helix-like DNA-binding domain superfamily/Winged helix DNA-binding domain"/>
    <property type="match status" value="1"/>
</dbReference>
<sequence>MNLLLHLEFFIAVAEEQHFGRAAARLGMTQPPLSQGIKKLERELGVTLFHRGSKGVALTAGGQALLPDALELVRQARRFTATARRRGSQERSLRLGVMPKVPTSLVADLVSTVRAATPSGLVEVTIAPSVDLIEQLGSGAVDVAVVEHPALVERLVGTDVVSLPLTLLVPATHPAAKHDPCELSRLGGLRIASPPRADGPAAYDLQGDAFARIGIDLEAVHAPDDRWALASVAAGQAFALTADPDLSAPGVRRVRPGDASLRLRLRCLRAASGDVADSVLDAVAERITRFAETGRGRR</sequence>
<dbReference type="SUPFAM" id="SSF46785">
    <property type="entry name" value="Winged helix' DNA-binding domain"/>
    <property type="match status" value="1"/>
</dbReference>
<dbReference type="Pfam" id="PF00126">
    <property type="entry name" value="HTH_1"/>
    <property type="match status" value="1"/>
</dbReference>
<evidence type="ECO:0000256" key="2">
    <source>
        <dbReference type="ARBA" id="ARBA00023015"/>
    </source>
</evidence>
<comment type="caution">
    <text evidence="7">The sequence shown here is derived from an EMBL/GenBank/DDBJ whole genome shotgun (WGS) entry which is preliminary data.</text>
</comment>
<dbReference type="PANTHER" id="PTHR30346:SF0">
    <property type="entry name" value="HCA OPERON TRANSCRIPTIONAL ACTIVATOR HCAR"/>
    <property type="match status" value="1"/>
</dbReference>
<dbReference type="OrthoDB" id="3176554at2"/>
<gene>
    <name evidence="7" type="ORF">EGT67_10870</name>
</gene>
<dbReference type="GO" id="GO:0003677">
    <property type="term" value="F:DNA binding"/>
    <property type="evidence" value="ECO:0007669"/>
    <property type="project" value="UniProtKB-KW"/>
</dbReference>
<proteinExistence type="inferred from homology"/>
<evidence type="ECO:0000256" key="1">
    <source>
        <dbReference type="ARBA" id="ARBA00009437"/>
    </source>
</evidence>
<dbReference type="InterPro" id="IPR036388">
    <property type="entry name" value="WH-like_DNA-bd_sf"/>
</dbReference>
<dbReference type="RefSeq" id="WP_127916098.1">
    <property type="nucleotide sequence ID" value="NZ_RKLP01000005.1"/>
</dbReference>
<reference evidence="7 8" key="1">
    <citation type="submission" date="2018-11" db="EMBL/GenBank/DDBJ databases">
        <title>Rhodococcus spongicola sp. nov. and Rhodococcus xishaensis sp. nov. from marine sponges.</title>
        <authorList>
            <person name="Li L."/>
            <person name="Lin H.W."/>
        </authorList>
    </citation>
    <scope>NUCLEOTIDE SEQUENCE [LARGE SCALE GENOMIC DNA]</scope>
    <source>
        <strain evidence="7 8">CCTCC AB2014297</strain>
    </source>
</reference>
<evidence type="ECO:0000256" key="3">
    <source>
        <dbReference type="ARBA" id="ARBA00023125"/>
    </source>
</evidence>
<evidence type="ECO:0000313" key="7">
    <source>
        <dbReference type="EMBL" id="RVW09300.1"/>
    </source>
</evidence>
<evidence type="ECO:0000313" key="8">
    <source>
        <dbReference type="Proteomes" id="UP000286208"/>
    </source>
</evidence>
<name>A0A3S3EAX9_9NOCA</name>
<keyword evidence="8" id="KW-1185">Reference proteome</keyword>
<organism evidence="7 8">
    <name type="scientific">Prescottella agglutinans</name>
    <dbReference type="NCBI Taxonomy" id="1644129"/>
    <lineage>
        <taxon>Bacteria</taxon>
        <taxon>Bacillati</taxon>
        <taxon>Actinomycetota</taxon>
        <taxon>Actinomycetes</taxon>
        <taxon>Mycobacteriales</taxon>
        <taxon>Nocardiaceae</taxon>
        <taxon>Prescottella</taxon>
    </lineage>
</organism>
<dbReference type="InterPro" id="IPR005119">
    <property type="entry name" value="LysR_subst-bd"/>
</dbReference>
<keyword evidence="3" id="KW-0238">DNA-binding</keyword>
<accession>A0A3S3EAX9</accession>
<dbReference type="FunFam" id="1.10.10.10:FF:000001">
    <property type="entry name" value="LysR family transcriptional regulator"/>
    <property type="match status" value="1"/>
</dbReference>
<keyword evidence="5" id="KW-0804">Transcription</keyword>
<dbReference type="EMBL" id="RKLP01000005">
    <property type="protein sequence ID" value="RVW09300.1"/>
    <property type="molecule type" value="Genomic_DNA"/>
</dbReference>
<keyword evidence="4" id="KW-0010">Activator</keyword>